<reference evidence="5 6" key="1">
    <citation type="submission" date="2022-04" db="EMBL/GenBank/DDBJ databases">
        <title>Positive selection, recombination, and allopatry shape intraspecific diversity of widespread and dominant cyanobacteria.</title>
        <authorList>
            <person name="Wei J."/>
            <person name="Shu W."/>
            <person name="Hu C."/>
        </authorList>
    </citation>
    <scope>NUCLEOTIDE SEQUENCE [LARGE SCALE GENOMIC DNA]</scope>
    <source>
        <strain evidence="5 6">DQ-A4</strain>
    </source>
</reference>
<dbReference type="InterPro" id="IPR011990">
    <property type="entry name" value="TPR-like_helical_dom_sf"/>
</dbReference>
<accession>A0ABV0K2P8</accession>
<dbReference type="PROSITE" id="PS50005">
    <property type="entry name" value="TPR"/>
    <property type="match status" value="3"/>
</dbReference>
<dbReference type="EMBL" id="JAMPKX010000002">
    <property type="protein sequence ID" value="MEP0946188.1"/>
    <property type="molecule type" value="Genomic_DNA"/>
</dbReference>
<dbReference type="SMART" id="SM00028">
    <property type="entry name" value="TPR"/>
    <property type="match status" value="8"/>
</dbReference>
<name>A0ABV0K2P8_9CYAN</name>
<dbReference type="SUPFAM" id="SSF48452">
    <property type="entry name" value="TPR-like"/>
    <property type="match status" value="3"/>
</dbReference>
<sequence length="787" mass="85379">MKIIPHKQLDNVKSSPFSHGGLKEDSLPKETGGIPRGLFLARNSLLIGALVLGLEIAVSPAALAQRSPQVSEGYTLLDRGWVNDAIAAFQTALRQQPNSAEARLGLAIAYQRAGRDAEAWAAYQAVLQVSPDNSKALEALGELGGYRPEWQAEGINALTRLLAQNPGNLEALSQRALLYGYQGRFSESLADYDLLLSRNPSPQTLLGAAQIYSFSGDYDGALALFDRYRQTGELPVEALTAYALTLQETGNAAGAIALLEPELREPDRTDALSLSIRTGLANAYDSSGQTTKALELLTPLVGKADTRLALARAYSAIGRRQLDPALFEQSTVLYQQALDATTAPSYGLRVEVADVLSEWPDTEPLALTMFEQLAVENPDTASLMVKARLLAYSLGNESAATVAEQIWPLLSPMPGSAPEQRAITTALVRLDNPDPALLPVYEAVAAAVDAPLLTYRIAQIHLAQGNLQAARDALTTYSATNAGQGDWGTELLVADLERQLGDLEASARRYEAVIAAQPNSQTTADALRGLAFVRTLQGQPEAALPVYLEAIAANPTNPNYPLGYALLAYRTGQITSTVAAETLDSWLASQNLNNPPPELFELAGALPADRSRADLYQTLLTQQPDDLWLRWRTIELLAQTNPTQAQVELDSLIAANSDDLTVYFFQGELAQSQGNLPLAATAYQQVLEREPENLGALAALAGVQFQQGNLPTARALYNRVLALDPDYWEARYAIAELNIADDQKLAALEQLRQLPPDAALINLEQRTQDVEFDLLRRRGFQPSWERY</sequence>
<dbReference type="Proteomes" id="UP001482513">
    <property type="component" value="Unassembled WGS sequence"/>
</dbReference>
<organism evidence="5 6">
    <name type="scientific">Leptolyngbya subtilissima DQ-A4</name>
    <dbReference type="NCBI Taxonomy" id="2933933"/>
    <lineage>
        <taxon>Bacteria</taxon>
        <taxon>Bacillati</taxon>
        <taxon>Cyanobacteriota</taxon>
        <taxon>Cyanophyceae</taxon>
        <taxon>Leptolyngbyales</taxon>
        <taxon>Leptolyngbyaceae</taxon>
        <taxon>Leptolyngbya group</taxon>
        <taxon>Leptolyngbya</taxon>
    </lineage>
</organism>
<evidence type="ECO:0000256" key="4">
    <source>
        <dbReference type="SAM" id="MobiDB-lite"/>
    </source>
</evidence>
<evidence type="ECO:0000313" key="6">
    <source>
        <dbReference type="Proteomes" id="UP001482513"/>
    </source>
</evidence>
<dbReference type="Pfam" id="PF13432">
    <property type="entry name" value="TPR_16"/>
    <property type="match status" value="4"/>
</dbReference>
<dbReference type="InterPro" id="IPR019734">
    <property type="entry name" value="TPR_rpt"/>
</dbReference>
<evidence type="ECO:0000256" key="2">
    <source>
        <dbReference type="ARBA" id="ARBA00022803"/>
    </source>
</evidence>
<proteinExistence type="predicted"/>
<dbReference type="PANTHER" id="PTHR45586:SF1">
    <property type="entry name" value="LIPOPOLYSACCHARIDE ASSEMBLY PROTEIN B"/>
    <property type="match status" value="1"/>
</dbReference>
<dbReference type="Gene3D" id="1.25.40.10">
    <property type="entry name" value="Tetratricopeptide repeat domain"/>
    <property type="match status" value="2"/>
</dbReference>
<gene>
    <name evidence="5" type="ORF">NC992_04840</name>
</gene>
<keyword evidence="1" id="KW-0677">Repeat</keyword>
<feature type="region of interest" description="Disordered" evidence="4">
    <location>
        <begin position="1"/>
        <end position="28"/>
    </location>
</feature>
<feature type="repeat" description="TPR" evidence="3">
    <location>
        <begin position="660"/>
        <end position="693"/>
    </location>
</feature>
<evidence type="ECO:0000313" key="5">
    <source>
        <dbReference type="EMBL" id="MEP0946188.1"/>
    </source>
</evidence>
<dbReference type="PANTHER" id="PTHR45586">
    <property type="entry name" value="TPR REPEAT-CONTAINING PROTEIN PA4667"/>
    <property type="match status" value="1"/>
</dbReference>
<feature type="repeat" description="TPR" evidence="3">
    <location>
        <begin position="694"/>
        <end position="727"/>
    </location>
</feature>
<protein>
    <submittedName>
        <fullName evidence="5">Tetratricopeptide repeat protein</fullName>
    </submittedName>
</protein>
<evidence type="ECO:0000256" key="3">
    <source>
        <dbReference type="PROSITE-ProRule" id="PRU00339"/>
    </source>
</evidence>
<comment type="caution">
    <text evidence="5">The sequence shown here is derived from an EMBL/GenBank/DDBJ whole genome shotgun (WGS) entry which is preliminary data.</text>
</comment>
<feature type="repeat" description="TPR" evidence="3">
    <location>
        <begin position="100"/>
        <end position="133"/>
    </location>
</feature>
<keyword evidence="6" id="KW-1185">Reference proteome</keyword>
<keyword evidence="2 3" id="KW-0802">TPR repeat</keyword>
<dbReference type="RefSeq" id="WP_190695365.1">
    <property type="nucleotide sequence ID" value="NZ_JAMPKX010000002.1"/>
</dbReference>
<evidence type="ECO:0000256" key="1">
    <source>
        <dbReference type="ARBA" id="ARBA00022737"/>
    </source>
</evidence>
<dbReference type="InterPro" id="IPR051012">
    <property type="entry name" value="CellSynth/LPSAsmb/PSIAsmb"/>
</dbReference>